<dbReference type="SUPFAM" id="SSF116820">
    <property type="entry name" value="Rps17e-like"/>
    <property type="match status" value="1"/>
</dbReference>
<comment type="similarity">
    <text evidence="1">Belongs to the eukaryotic ribosomal protein eS17 family.</text>
</comment>
<reference evidence="4" key="1">
    <citation type="journal article" date="2014" name="Front. Microbiol.">
        <title>High frequency of phylogenetically diverse reductive dehalogenase-homologous genes in deep subseafloor sedimentary metagenomes.</title>
        <authorList>
            <person name="Kawai M."/>
            <person name="Futagami T."/>
            <person name="Toyoda A."/>
            <person name="Takaki Y."/>
            <person name="Nishi S."/>
            <person name="Hori S."/>
            <person name="Arai W."/>
            <person name="Tsubouchi T."/>
            <person name="Morono Y."/>
            <person name="Uchiyama I."/>
            <person name="Ito T."/>
            <person name="Fujiyama A."/>
            <person name="Inagaki F."/>
            <person name="Takami H."/>
        </authorList>
    </citation>
    <scope>NUCLEOTIDE SEQUENCE</scope>
    <source>
        <strain evidence="4">Expedition CK06-06</strain>
    </source>
</reference>
<accession>X1RFT2</accession>
<dbReference type="GO" id="GO:0003735">
    <property type="term" value="F:structural constituent of ribosome"/>
    <property type="evidence" value="ECO:0007669"/>
    <property type="project" value="InterPro"/>
</dbReference>
<dbReference type="EMBL" id="BARW01004711">
    <property type="protein sequence ID" value="GAI65866.1"/>
    <property type="molecule type" value="Genomic_DNA"/>
</dbReference>
<dbReference type="HAMAP" id="MF_00511">
    <property type="entry name" value="Ribosomal_eS17"/>
    <property type="match status" value="1"/>
</dbReference>
<dbReference type="GO" id="GO:0005840">
    <property type="term" value="C:ribosome"/>
    <property type="evidence" value="ECO:0007669"/>
    <property type="project" value="UniProtKB-KW"/>
</dbReference>
<dbReference type="GO" id="GO:1990904">
    <property type="term" value="C:ribonucleoprotein complex"/>
    <property type="evidence" value="ECO:0007669"/>
    <property type="project" value="UniProtKB-KW"/>
</dbReference>
<dbReference type="Pfam" id="PF00833">
    <property type="entry name" value="Ribosomal_S17e"/>
    <property type="match status" value="1"/>
</dbReference>
<dbReference type="AlphaFoldDB" id="X1RFT2"/>
<name>X1RFT2_9ZZZZ</name>
<sequence length="65" mass="7741">MGKVRTILIKKVSKELINKYPDVFTTDFEKNKELLDKYLEVDSKHLRNRISGYIVNLMKIKSREL</sequence>
<dbReference type="InterPro" id="IPR036401">
    <property type="entry name" value="Ribosomal_eS17_sf"/>
</dbReference>
<keyword evidence="2" id="KW-0689">Ribosomal protein</keyword>
<dbReference type="InterPro" id="IPR001210">
    <property type="entry name" value="Ribosomal_eS17"/>
</dbReference>
<keyword evidence="3" id="KW-0687">Ribonucleoprotein</keyword>
<comment type="caution">
    <text evidence="4">The sequence shown here is derived from an EMBL/GenBank/DDBJ whole genome shotgun (WGS) entry which is preliminary data.</text>
</comment>
<dbReference type="PANTHER" id="PTHR10732">
    <property type="entry name" value="40S RIBOSOMAL PROTEIN S17"/>
    <property type="match status" value="1"/>
</dbReference>
<evidence type="ECO:0000256" key="3">
    <source>
        <dbReference type="ARBA" id="ARBA00023274"/>
    </source>
</evidence>
<evidence type="ECO:0000256" key="2">
    <source>
        <dbReference type="ARBA" id="ARBA00022980"/>
    </source>
</evidence>
<evidence type="ECO:0000313" key="4">
    <source>
        <dbReference type="EMBL" id="GAI65866.1"/>
    </source>
</evidence>
<dbReference type="GO" id="GO:0006412">
    <property type="term" value="P:translation"/>
    <property type="evidence" value="ECO:0007669"/>
    <property type="project" value="InterPro"/>
</dbReference>
<evidence type="ECO:0008006" key="5">
    <source>
        <dbReference type="Google" id="ProtNLM"/>
    </source>
</evidence>
<organism evidence="4">
    <name type="scientific">marine sediment metagenome</name>
    <dbReference type="NCBI Taxonomy" id="412755"/>
    <lineage>
        <taxon>unclassified sequences</taxon>
        <taxon>metagenomes</taxon>
        <taxon>ecological metagenomes</taxon>
    </lineage>
</organism>
<evidence type="ECO:0000256" key="1">
    <source>
        <dbReference type="ARBA" id="ARBA00010444"/>
    </source>
</evidence>
<gene>
    <name evidence="4" type="ORF">S12H4_10813</name>
</gene>
<dbReference type="NCBIfam" id="NF002242">
    <property type="entry name" value="PRK01151.1"/>
    <property type="match status" value="1"/>
</dbReference>
<dbReference type="Gene3D" id="1.10.60.20">
    <property type="entry name" value="Ribosomal protein S17e-like"/>
    <property type="match status" value="1"/>
</dbReference>
<proteinExistence type="inferred from homology"/>
<dbReference type="PANTHER" id="PTHR10732:SF0">
    <property type="entry name" value="40S RIBOSOMAL PROTEIN S17"/>
    <property type="match status" value="1"/>
</dbReference>
<protein>
    <recommendedName>
        <fullName evidence="5">30S ribosomal protein S17e</fullName>
    </recommendedName>
</protein>